<feature type="domain" description="Potassium channel" evidence="2">
    <location>
        <begin position="141"/>
        <end position="215"/>
    </location>
</feature>
<feature type="transmembrane region" description="Helical" evidence="1">
    <location>
        <begin position="44"/>
        <end position="60"/>
    </location>
</feature>
<accession>A0A2M9B746</accession>
<dbReference type="InterPro" id="IPR013099">
    <property type="entry name" value="K_chnl_dom"/>
</dbReference>
<evidence type="ECO:0000256" key="1">
    <source>
        <dbReference type="SAM" id="Phobius"/>
    </source>
</evidence>
<feature type="transmembrane region" description="Helical" evidence="1">
    <location>
        <begin position="125"/>
        <end position="147"/>
    </location>
</feature>
<feature type="transmembrane region" description="Helical" evidence="1">
    <location>
        <begin position="201"/>
        <end position="221"/>
    </location>
</feature>
<keyword evidence="1" id="KW-0472">Membrane</keyword>
<dbReference type="Gene3D" id="1.10.287.70">
    <property type="match status" value="1"/>
</dbReference>
<feature type="transmembrane region" description="Helical" evidence="1">
    <location>
        <begin position="67"/>
        <end position="87"/>
    </location>
</feature>
<dbReference type="AlphaFoldDB" id="A0A2M9B746"/>
<dbReference type="Proteomes" id="UP000230842">
    <property type="component" value="Unassembled WGS sequence"/>
</dbReference>
<feature type="transmembrane region" description="Helical" evidence="1">
    <location>
        <begin position="20"/>
        <end position="38"/>
    </location>
</feature>
<name>A0A2M9B746_9ACTN</name>
<keyword evidence="1" id="KW-0812">Transmembrane</keyword>
<gene>
    <name evidence="3" type="ORF">CLV56_3282</name>
</gene>
<keyword evidence="1" id="KW-1133">Transmembrane helix</keyword>
<proteinExistence type="predicted"/>
<dbReference type="SUPFAM" id="SSF81324">
    <property type="entry name" value="Voltage-gated potassium channels"/>
    <property type="match status" value="1"/>
</dbReference>
<feature type="transmembrane region" description="Helical" evidence="1">
    <location>
        <begin position="93"/>
        <end position="113"/>
    </location>
</feature>
<evidence type="ECO:0000259" key="2">
    <source>
        <dbReference type="Pfam" id="PF07885"/>
    </source>
</evidence>
<protein>
    <submittedName>
        <fullName evidence="3">Ion channel</fullName>
    </submittedName>
</protein>
<sequence length="235" mass="25173">MRGALRETMSPVNDEKRDRFGLLLLLLLGVMILSPIDVAALRPLVSASLGVLLVFAQWISGARRRELLVSASFVVFAVVIGSSAQLADAQPAAMAYAGVNVLLCIATIVMIVLRILEQPRVSAQTVAGGLCIYLLVALAYTFGYVFLAALNDGFFAETTGLEGENLITYLYFSLTTISTTGYGDLTAADDSGRMLAVSEAVIGQLYLVTIVALLVGNLGRVRAPRPRHPRRGRGR</sequence>
<organism evidence="3 4">
    <name type="scientific">Mumia flava</name>
    <dbReference type="NCBI Taxonomy" id="1348852"/>
    <lineage>
        <taxon>Bacteria</taxon>
        <taxon>Bacillati</taxon>
        <taxon>Actinomycetota</taxon>
        <taxon>Actinomycetes</taxon>
        <taxon>Propionibacteriales</taxon>
        <taxon>Nocardioidaceae</taxon>
        <taxon>Mumia</taxon>
    </lineage>
</organism>
<comment type="caution">
    <text evidence="3">The sequence shown here is derived from an EMBL/GenBank/DDBJ whole genome shotgun (WGS) entry which is preliminary data.</text>
</comment>
<dbReference type="Pfam" id="PF07885">
    <property type="entry name" value="Ion_trans_2"/>
    <property type="match status" value="1"/>
</dbReference>
<evidence type="ECO:0000313" key="4">
    <source>
        <dbReference type="Proteomes" id="UP000230842"/>
    </source>
</evidence>
<reference evidence="3 4" key="1">
    <citation type="submission" date="2017-11" db="EMBL/GenBank/DDBJ databases">
        <title>Genomic Encyclopedia of Archaeal and Bacterial Type Strains, Phase II (KMG-II): From Individual Species to Whole Genera.</title>
        <authorList>
            <person name="Goeker M."/>
        </authorList>
    </citation>
    <scope>NUCLEOTIDE SEQUENCE [LARGE SCALE GENOMIC DNA]</scope>
    <source>
        <strain evidence="3 4">DSM 27763</strain>
    </source>
</reference>
<evidence type="ECO:0000313" key="3">
    <source>
        <dbReference type="EMBL" id="PJJ53786.1"/>
    </source>
</evidence>
<dbReference type="EMBL" id="PGEZ01000002">
    <property type="protein sequence ID" value="PJJ53786.1"/>
    <property type="molecule type" value="Genomic_DNA"/>
</dbReference>
<keyword evidence="4" id="KW-1185">Reference proteome</keyword>